<evidence type="ECO:0000256" key="6">
    <source>
        <dbReference type="SAM" id="Phobius"/>
    </source>
</evidence>
<evidence type="ECO:0000313" key="9">
    <source>
        <dbReference type="Proteomes" id="UP000789390"/>
    </source>
</evidence>
<feature type="transmembrane region" description="Helical" evidence="6">
    <location>
        <begin position="336"/>
        <end position="359"/>
    </location>
</feature>
<feature type="transmembrane region" description="Helical" evidence="6">
    <location>
        <begin position="224"/>
        <end position="243"/>
    </location>
</feature>
<feature type="signal peptide" evidence="7">
    <location>
        <begin position="1"/>
        <end position="20"/>
    </location>
</feature>
<comment type="subcellular location">
    <subcellularLocation>
        <location evidence="1">Membrane</location>
        <topology evidence="1">Multi-pass membrane protein</topology>
    </subcellularLocation>
</comment>
<evidence type="ECO:0000256" key="1">
    <source>
        <dbReference type="ARBA" id="ARBA00004141"/>
    </source>
</evidence>
<evidence type="ECO:0000256" key="3">
    <source>
        <dbReference type="ARBA" id="ARBA00022692"/>
    </source>
</evidence>
<feature type="transmembrane region" description="Helical" evidence="6">
    <location>
        <begin position="98"/>
        <end position="121"/>
    </location>
</feature>
<organism evidence="8 9">
    <name type="scientific">Daphnia galeata</name>
    <dbReference type="NCBI Taxonomy" id="27404"/>
    <lineage>
        <taxon>Eukaryota</taxon>
        <taxon>Metazoa</taxon>
        <taxon>Ecdysozoa</taxon>
        <taxon>Arthropoda</taxon>
        <taxon>Crustacea</taxon>
        <taxon>Branchiopoda</taxon>
        <taxon>Diplostraca</taxon>
        <taxon>Cladocera</taxon>
        <taxon>Anomopoda</taxon>
        <taxon>Daphniidae</taxon>
        <taxon>Daphnia</taxon>
    </lineage>
</organism>
<accession>A0A8J2S252</accession>
<evidence type="ECO:0000256" key="5">
    <source>
        <dbReference type="ARBA" id="ARBA00023136"/>
    </source>
</evidence>
<dbReference type="Proteomes" id="UP000789390">
    <property type="component" value="Unassembled WGS sequence"/>
</dbReference>
<dbReference type="Gene3D" id="6.10.110.10">
    <property type="match status" value="2"/>
</dbReference>
<comment type="caution">
    <text evidence="8">The sequence shown here is derived from an EMBL/GenBank/DDBJ whole genome shotgun (WGS) entry which is preliminary data.</text>
</comment>
<evidence type="ECO:0000256" key="2">
    <source>
        <dbReference type="ARBA" id="ARBA00007262"/>
    </source>
</evidence>
<evidence type="ECO:0000256" key="7">
    <source>
        <dbReference type="SAM" id="SignalP"/>
    </source>
</evidence>
<dbReference type="PANTHER" id="PTHR16932">
    <property type="entry name" value="INTERFERON ALPHA-INDUCIBLE PROTEIN 27"/>
    <property type="match status" value="1"/>
</dbReference>
<keyword evidence="5 6" id="KW-0472">Membrane</keyword>
<keyword evidence="9" id="KW-1185">Reference proteome</keyword>
<gene>
    <name evidence="8" type="ORF">DGAL_LOCUS17169</name>
</gene>
<dbReference type="EMBL" id="CAKKLH010000337">
    <property type="protein sequence ID" value="CAH0113286.1"/>
    <property type="molecule type" value="Genomic_DNA"/>
</dbReference>
<feature type="transmembrane region" description="Helical" evidence="6">
    <location>
        <begin position="271"/>
        <end position="292"/>
    </location>
</feature>
<dbReference type="AlphaFoldDB" id="A0A8J2S252"/>
<dbReference type="PANTHER" id="PTHR16932:SF18">
    <property type="entry name" value="INTERFERON, ALPHA-INDUCIBLE PROTEIN 27-LIKE 2"/>
    <property type="match status" value="1"/>
</dbReference>
<sequence length="363" mass="39458">MMARCSLILLWILLLNAVLSLHVAQNLTEVDTTTEDAKNNTDHDQSSWWHKTLSIFKTGFVKKSVTEVETATEDAKNNIDDQSRWYNMALRILKTGGVAIGVALIATLLAPVIVYIVLWCIGFTFCGVLAGSCAACCQSSIGNVAAESCFACLQSLGACEALFSPRNIYTNSGKLRSSKKQRKGNVSINCSPSILLVSLIFDQKNEEKQPENCCTSLASKIEIMMARCFSLIFLWILLLNTALSSPDPAEVVGETKENAQLNWSRIFKTEGVAIGVALIVTLIAPIFFKIILSCFGFTCRGVSAGSYAAGYQSHIGDVEAESCFSCFQSMGVCGNFSVYVCIGLLFGIPAGVISGYYAWFYFA</sequence>
<dbReference type="Pfam" id="PF06140">
    <property type="entry name" value="Ifi-6-16"/>
    <property type="match status" value="2"/>
</dbReference>
<feature type="chain" id="PRO_5035184137" evidence="7">
    <location>
        <begin position="21"/>
        <end position="363"/>
    </location>
</feature>
<dbReference type="OrthoDB" id="6369851at2759"/>
<dbReference type="InterPro" id="IPR009311">
    <property type="entry name" value="IFI6/IFI27-like"/>
</dbReference>
<dbReference type="InterPro" id="IPR038213">
    <property type="entry name" value="IFI6/IFI27-like_sf"/>
</dbReference>
<name>A0A8J2S252_9CRUS</name>
<comment type="similarity">
    <text evidence="2">Belongs to the IFI6/IFI27 family.</text>
</comment>
<evidence type="ECO:0000256" key="4">
    <source>
        <dbReference type="ARBA" id="ARBA00022989"/>
    </source>
</evidence>
<evidence type="ECO:0000313" key="8">
    <source>
        <dbReference type="EMBL" id="CAH0113286.1"/>
    </source>
</evidence>
<protein>
    <submittedName>
        <fullName evidence="8">Uncharacterized protein</fullName>
    </submittedName>
</protein>
<proteinExistence type="inferred from homology"/>
<keyword evidence="4 6" id="KW-1133">Transmembrane helix</keyword>
<keyword evidence="3 6" id="KW-0812">Transmembrane</keyword>
<dbReference type="GO" id="GO:0016020">
    <property type="term" value="C:membrane"/>
    <property type="evidence" value="ECO:0007669"/>
    <property type="project" value="UniProtKB-SubCell"/>
</dbReference>
<reference evidence="8" key="1">
    <citation type="submission" date="2021-11" db="EMBL/GenBank/DDBJ databases">
        <authorList>
            <person name="Schell T."/>
        </authorList>
    </citation>
    <scope>NUCLEOTIDE SEQUENCE</scope>
    <source>
        <strain evidence="8">M5</strain>
    </source>
</reference>
<keyword evidence="7" id="KW-0732">Signal</keyword>